<evidence type="ECO:0008006" key="4">
    <source>
        <dbReference type="Google" id="ProtNLM"/>
    </source>
</evidence>
<gene>
    <name evidence="2" type="ORF">GCM10023307_09550</name>
</gene>
<feature type="region of interest" description="Disordered" evidence="1">
    <location>
        <begin position="67"/>
        <end position="86"/>
    </location>
</feature>
<evidence type="ECO:0000313" key="3">
    <source>
        <dbReference type="Proteomes" id="UP001499959"/>
    </source>
</evidence>
<sequence>MPHITFIHGLANKPAADSLHRIWLRALEDGGNGLHLGNEGVNSSMLYWADVLYEKPDENEADYESTLESTAEQVDAGGEGELPPVGSRTEAEARFIEAMFYRFTNASEAQWEAEQAANSSGAAAVGLERIPLPWFLKKRIMKALLRDAHAFYFNIEHSPRAGTTWKVRDEIRRRTIAELSIPRSRPHIVVAHSMGTMIAYDALKRIVDCPGIDGLMTIGSPLGIDEVQDCNKPEWSRDNGYPFEKIGSGRWINVYDTLDVVCGGDPRFANDFKQEGKIRIEDISVTNDGAWRHSIVKYLRQKELQNALRSLLGREA</sequence>
<proteinExistence type="predicted"/>
<organism evidence="2 3">
    <name type="scientific">Lysobacter hankyongensis</name>
    <dbReference type="NCBI Taxonomy" id="1176535"/>
    <lineage>
        <taxon>Bacteria</taxon>
        <taxon>Pseudomonadati</taxon>
        <taxon>Pseudomonadota</taxon>
        <taxon>Gammaproteobacteria</taxon>
        <taxon>Lysobacterales</taxon>
        <taxon>Lysobacteraceae</taxon>
        <taxon>Lysobacter</taxon>
    </lineage>
</organism>
<dbReference type="InterPro" id="IPR029058">
    <property type="entry name" value="AB_hydrolase_fold"/>
</dbReference>
<protein>
    <recommendedName>
        <fullName evidence="4">Alpha/beta hydrolase</fullName>
    </recommendedName>
</protein>
<dbReference type="SUPFAM" id="SSF53474">
    <property type="entry name" value="alpha/beta-Hydrolases"/>
    <property type="match status" value="2"/>
</dbReference>
<comment type="caution">
    <text evidence="2">The sequence shown here is derived from an EMBL/GenBank/DDBJ whole genome shotgun (WGS) entry which is preliminary data.</text>
</comment>
<dbReference type="EMBL" id="BAABJE010000002">
    <property type="protein sequence ID" value="GAA4786715.1"/>
    <property type="molecule type" value="Genomic_DNA"/>
</dbReference>
<accession>A0ABP9AWK3</accession>
<evidence type="ECO:0000256" key="1">
    <source>
        <dbReference type="SAM" id="MobiDB-lite"/>
    </source>
</evidence>
<name>A0ABP9AWK3_9GAMM</name>
<evidence type="ECO:0000313" key="2">
    <source>
        <dbReference type="EMBL" id="GAA4786715.1"/>
    </source>
</evidence>
<reference evidence="3" key="1">
    <citation type="journal article" date="2019" name="Int. J. Syst. Evol. Microbiol.">
        <title>The Global Catalogue of Microorganisms (GCM) 10K type strain sequencing project: providing services to taxonomists for standard genome sequencing and annotation.</title>
        <authorList>
            <consortium name="The Broad Institute Genomics Platform"/>
            <consortium name="The Broad Institute Genome Sequencing Center for Infectious Disease"/>
            <person name="Wu L."/>
            <person name="Ma J."/>
        </authorList>
    </citation>
    <scope>NUCLEOTIDE SEQUENCE [LARGE SCALE GENOMIC DNA]</scope>
    <source>
        <strain evidence="3">JCM 18204</strain>
    </source>
</reference>
<keyword evidence="3" id="KW-1185">Reference proteome</keyword>
<dbReference type="RefSeq" id="WP_345302161.1">
    <property type="nucleotide sequence ID" value="NZ_BAABJE010000002.1"/>
</dbReference>
<dbReference type="Proteomes" id="UP001499959">
    <property type="component" value="Unassembled WGS sequence"/>
</dbReference>
<dbReference type="Gene3D" id="3.40.50.1820">
    <property type="entry name" value="alpha/beta hydrolase"/>
    <property type="match status" value="1"/>
</dbReference>